<evidence type="ECO:0000256" key="2">
    <source>
        <dbReference type="ARBA" id="ARBA00022723"/>
    </source>
</evidence>
<dbReference type="Pfam" id="PF02746">
    <property type="entry name" value="MR_MLE_N"/>
    <property type="match status" value="1"/>
</dbReference>
<dbReference type="PROSITE" id="PS00908">
    <property type="entry name" value="MR_MLE_1"/>
    <property type="match status" value="1"/>
</dbReference>
<name>A0ABW0VXJ6_9BACL</name>
<dbReference type="InterPro" id="IPR029017">
    <property type="entry name" value="Enolase-like_N"/>
</dbReference>
<keyword evidence="5" id="KW-1185">Reference proteome</keyword>
<accession>A0ABW0VXJ6</accession>
<evidence type="ECO:0000313" key="5">
    <source>
        <dbReference type="Proteomes" id="UP001596047"/>
    </source>
</evidence>
<dbReference type="InterPro" id="IPR034593">
    <property type="entry name" value="DgoD-like"/>
</dbReference>
<evidence type="ECO:0000256" key="1">
    <source>
        <dbReference type="ARBA" id="ARBA00008031"/>
    </source>
</evidence>
<comment type="caution">
    <text evidence="4">The sequence shown here is derived from an EMBL/GenBank/DDBJ whole genome shotgun (WGS) entry which is preliminary data.</text>
</comment>
<dbReference type="PANTHER" id="PTHR48080:SF3">
    <property type="entry name" value="ENOLASE SUPERFAMILY MEMBER DDB_G0284701"/>
    <property type="match status" value="1"/>
</dbReference>
<evidence type="ECO:0000259" key="3">
    <source>
        <dbReference type="SMART" id="SM00922"/>
    </source>
</evidence>
<dbReference type="InterPro" id="IPR013341">
    <property type="entry name" value="Mandelate_racemase_N_dom"/>
</dbReference>
<keyword evidence="2" id="KW-0479">Metal-binding</keyword>
<feature type="domain" description="Mandelate racemase/muconate lactonizing enzyme C-terminal" evidence="3">
    <location>
        <begin position="144"/>
        <end position="241"/>
    </location>
</feature>
<gene>
    <name evidence="4" type="ORF">ACFPYJ_15885</name>
</gene>
<reference evidence="5" key="1">
    <citation type="journal article" date="2019" name="Int. J. Syst. Evol. Microbiol.">
        <title>The Global Catalogue of Microorganisms (GCM) 10K type strain sequencing project: providing services to taxonomists for standard genome sequencing and annotation.</title>
        <authorList>
            <consortium name="The Broad Institute Genomics Platform"/>
            <consortium name="The Broad Institute Genome Sequencing Center for Infectious Disease"/>
            <person name="Wu L."/>
            <person name="Ma J."/>
        </authorList>
    </citation>
    <scope>NUCLEOTIDE SEQUENCE [LARGE SCALE GENOMIC DNA]</scope>
    <source>
        <strain evidence="5">CGMCC 1.3240</strain>
    </source>
</reference>
<dbReference type="SFLD" id="SFLDS00001">
    <property type="entry name" value="Enolase"/>
    <property type="match status" value="1"/>
</dbReference>
<dbReference type="Proteomes" id="UP001596047">
    <property type="component" value="Unassembled WGS sequence"/>
</dbReference>
<dbReference type="Gene3D" id="3.20.20.120">
    <property type="entry name" value="Enolase-like C-terminal domain"/>
    <property type="match status" value="1"/>
</dbReference>
<dbReference type="InterPro" id="IPR018110">
    <property type="entry name" value="Mandel_Rmase/mucon_lact_enz_CS"/>
</dbReference>
<dbReference type="SFLD" id="SFLDG00180">
    <property type="entry name" value="muconate_cycloisomerase"/>
    <property type="match status" value="1"/>
</dbReference>
<comment type="similarity">
    <text evidence="1">Belongs to the mandelate racemase/muconate lactonizing enzyme family.</text>
</comment>
<sequence>MRITRIETIPVQVPLHQERAIRSGRGSHLVSPFLLVKVHTNEGIIGLGEVSCTPGWSGEDQVTAAHFIRNFMEPLLIGKNPLDIEVLTQRIQQRIAHNAFTKAGLEMALWDILGKAASLPVYRLLGGPVREFVPTKFSVTGVEPSRAAEIAAWAVEQGFKSMKVKVGTGPDADVARVKAVRDVIGPAIKLGVDANGGWSPRTAVQTIRRLIEEAGISFAEQPVPALDMSWLADVRAQVPVPIIADESLYTLQDSMALVRAGAADVFSIYIGKGGGIGPARKVAAVAEAAGIVCTVGSNLELGVASAAMIHLAIATQGIGAEEYPCDILGPFFYEDMLLAEPLPIIGGQARPFEKPGLGVELDDSKVEHYRVK</sequence>
<dbReference type="SMART" id="SM00922">
    <property type="entry name" value="MR_MLE"/>
    <property type="match status" value="1"/>
</dbReference>
<dbReference type="InterPro" id="IPR013342">
    <property type="entry name" value="Mandelate_racemase_C"/>
</dbReference>
<dbReference type="PANTHER" id="PTHR48080">
    <property type="entry name" value="D-GALACTONATE DEHYDRATASE-RELATED"/>
    <property type="match status" value="1"/>
</dbReference>
<dbReference type="Gene3D" id="3.30.390.10">
    <property type="entry name" value="Enolase-like, N-terminal domain"/>
    <property type="match status" value="1"/>
</dbReference>
<evidence type="ECO:0000313" key="4">
    <source>
        <dbReference type="EMBL" id="MFC5650578.1"/>
    </source>
</evidence>
<dbReference type="SUPFAM" id="SSF54826">
    <property type="entry name" value="Enolase N-terminal domain-like"/>
    <property type="match status" value="1"/>
</dbReference>
<dbReference type="SUPFAM" id="SSF51604">
    <property type="entry name" value="Enolase C-terminal domain-like"/>
    <property type="match status" value="1"/>
</dbReference>
<dbReference type="InterPro" id="IPR036849">
    <property type="entry name" value="Enolase-like_C_sf"/>
</dbReference>
<dbReference type="Pfam" id="PF13378">
    <property type="entry name" value="MR_MLE_C"/>
    <property type="match status" value="1"/>
</dbReference>
<organism evidence="4 5">
    <name type="scientific">Paenibacillus solisilvae</name>
    <dbReference type="NCBI Taxonomy" id="2486751"/>
    <lineage>
        <taxon>Bacteria</taxon>
        <taxon>Bacillati</taxon>
        <taxon>Bacillota</taxon>
        <taxon>Bacilli</taxon>
        <taxon>Bacillales</taxon>
        <taxon>Paenibacillaceae</taxon>
        <taxon>Paenibacillus</taxon>
    </lineage>
</organism>
<dbReference type="EMBL" id="JBHSOW010000058">
    <property type="protein sequence ID" value="MFC5650578.1"/>
    <property type="molecule type" value="Genomic_DNA"/>
</dbReference>
<dbReference type="RefSeq" id="WP_379189142.1">
    <property type="nucleotide sequence ID" value="NZ_JBHSOW010000058.1"/>
</dbReference>
<protein>
    <submittedName>
        <fullName evidence="4">Mandelate racemase/muconate lactonizing enzyme family protein</fullName>
    </submittedName>
</protein>
<proteinExistence type="inferred from homology"/>
<dbReference type="InterPro" id="IPR029065">
    <property type="entry name" value="Enolase_C-like"/>
</dbReference>